<feature type="transmembrane region" description="Helical" evidence="2">
    <location>
        <begin position="261"/>
        <end position="284"/>
    </location>
</feature>
<comment type="subcellular location">
    <subcellularLocation>
        <location evidence="1">Endomembrane system</location>
        <topology evidence="1">Multi-pass membrane protein</topology>
    </subcellularLocation>
</comment>
<feature type="transmembrane region" description="Helical" evidence="2">
    <location>
        <begin position="31"/>
        <end position="52"/>
    </location>
</feature>
<protein>
    <submittedName>
        <fullName evidence="3">Multidrug resistance efflux transporter family protein</fullName>
    </submittedName>
</protein>
<organism evidence="3 4">
    <name type="scientific">Staphylococcus shinii</name>
    <dbReference type="NCBI Taxonomy" id="2912228"/>
    <lineage>
        <taxon>Bacteria</taxon>
        <taxon>Bacillati</taxon>
        <taxon>Bacillota</taxon>
        <taxon>Bacilli</taxon>
        <taxon>Bacillales</taxon>
        <taxon>Staphylococcaceae</taxon>
        <taxon>Staphylococcus</taxon>
    </lineage>
</organism>
<feature type="transmembrane region" description="Helical" evidence="2">
    <location>
        <begin position="64"/>
        <end position="83"/>
    </location>
</feature>
<evidence type="ECO:0000313" key="3">
    <source>
        <dbReference type="EMBL" id="RIN02171.1"/>
    </source>
</evidence>
<keyword evidence="2" id="KW-0812">Transmembrane</keyword>
<dbReference type="OrthoDB" id="3457556at2"/>
<gene>
    <name evidence="3" type="ORF">BU112_03570</name>
</gene>
<evidence type="ECO:0000256" key="2">
    <source>
        <dbReference type="SAM" id="Phobius"/>
    </source>
</evidence>
<dbReference type="InterPro" id="IPR032713">
    <property type="entry name" value="EmrE"/>
</dbReference>
<dbReference type="RefSeq" id="WP_101094034.1">
    <property type="nucleotide sequence ID" value="NZ_JAWVBH010000001.1"/>
</dbReference>
<dbReference type="AlphaFoldDB" id="A0A418IHN7"/>
<feature type="transmembrane region" description="Helical" evidence="2">
    <location>
        <begin position="162"/>
        <end position="180"/>
    </location>
</feature>
<feature type="transmembrane region" description="Helical" evidence="2">
    <location>
        <begin position="201"/>
        <end position="222"/>
    </location>
</feature>
<feature type="transmembrane region" description="Helical" evidence="2">
    <location>
        <begin position="290"/>
        <end position="308"/>
    </location>
</feature>
<dbReference type="Proteomes" id="UP000286317">
    <property type="component" value="Unassembled WGS sequence"/>
</dbReference>
<comment type="caution">
    <text evidence="3">The sequence shown here is derived from an EMBL/GenBank/DDBJ whole genome shotgun (WGS) entry which is preliminary data.</text>
</comment>
<name>A0A418IHN7_9STAP</name>
<accession>A0A418IHN7</accession>
<dbReference type="SUPFAM" id="SSF103481">
    <property type="entry name" value="Multidrug resistance efflux transporter EmrE"/>
    <property type="match status" value="1"/>
</dbReference>
<dbReference type="EMBL" id="QXUF01000015">
    <property type="protein sequence ID" value="RIN02171.1"/>
    <property type="molecule type" value="Genomic_DNA"/>
</dbReference>
<keyword evidence="4" id="KW-1185">Reference proteome</keyword>
<reference evidence="3 4" key="1">
    <citation type="journal article" date="2016" name="Front. Microbiol.">
        <title>Comprehensive Phylogenetic Analysis of Bovine Non-aureus Staphylococci Species Based on Whole-Genome Sequencing.</title>
        <authorList>
            <person name="Naushad S."/>
            <person name="Barkema H.W."/>
            <person name="Luby C."/>
            <person name="Condas L.A."/>
            <person name="Nobrega D.B."/>
            <person name="Carson D.A."/>
            <person name="De Buck J."/>
        </authorList>
    </citation>
    <scope>NUCLEOTIDE SEQUENCE [LARGE SCALE GENOMIC DNA]</scope>
    <source>
        <strain evidence="3 4">SNUC 4554</strain>
    </source>
</reference>
<feature type="transmembrane region" description="Helical" evidence="2">
    <location>
        <begin position="95"/>
        <end position="116"/>
    </location>
</feature>
<feature type="transmembrane region" description="Helical" evidence="2">
    <location>
        <begin position="228"/>
        <end position="249"/>
    </location>
</feature>
<feature type="transmembrane region" description="Helical" evidence="2">
    <location>
        <begin position="137"/>
        <end position="156"/>
    </location>
</feature>
<dbReference type="InterPro" id="IPR037185">
    <property type="entry name" value="EmrE-like"/>
</dbReference>
<dbReference type="Pfam" id="PF13536">
    <property type="entry name" value="EmrE"/>
    <property type="match status" value="1"/>
</dbReference>
<sequence length="323" mass="36767">MRAIFIGILGALFFSITFILNHSMANSGGNWLFSASLRFIFMFPFLFIFVFIKKRHAYILEHIKTYFLQWLLWSTLGFVFFYIPITFVSNYSPGWLISATWQLTIICGLLLAPLFYEYVQFDKQLVKVRERISWRSVSTSSVMVFGVVLVQIPQITSIEMQTFIISVIPLIIGAFSYPLGNRKMMELVNNELTTIERIYGMTLVTLPIWFVIFVVGVVQSGLPSSNQVLQTFLVAVFSGIIATTLFFYATNLVKHNQAKLAAVEATQATEIIFTLIGEMLFLGLPLPDPISIIGIIIITLGIFIYSFMNGKIRENNSEMQKFD</sequence>
<keyword evidence="2" id="KW-1133">Transmembrane helix</keyword>
<evidence type="ECO:0000313" key="4">
    <source>
        <dbReference type="Proteomes" id="UP000286317"/>
    </source>
</evidence>
<keyword evidence="2" id="KW-0472">Membrane</keyword>
<proteinExistence type="predicted"/>
<evidence type="ECO:0000256" key="1">
    <source>
        <dbReference type="ARBA" id="ARBA00004127"/>
    </source>
</evidence>